<dbReference type="EMBL" id="AEVT01000099">
    <property type="protein sequence ID" value="EGA68702.1"/>
    <property type="molecule type" value="Genomic_DNA"/>
</dbReference>
<evidence type="ECO:0000313" key="1">
    <source>
        <dbReference type="EMBL" id="EGA68702.1"/>
    </source>
</evidence>
<reference evidence="1 2" key="1">
    <citation type="journal article" date="2012" name="Int. J. Syst. Evol. Microbiol.">
        <title>Vibrio caribbeanicus sp. nov., isolated from the marine sponge Scleritoderma cyanea.</title>
        <authorList>
            <person name="Hoffmann M."/>
            <person name="Monday S.R."/>
            <person name="Allard M.W."/>
            <person name="Strain E.A."/>
            <person name="Whittaker P."/>
            <person name="Naum M."/>
            <person name="McCarthy P.J."/>
            <person name="Lopez J.V."/>
            <person name="Fischer M."/>
            <person name="Brown E.W."/>
        </authorList>
    </citation>
    <scope>NUCLEOTIDE SEQUENCE [LARGE SCALE GENOMIC DNA]</scope>
    <source>
        <strain evidence="2">DSMZ 21326</strain>
    </source>
</reference>
<name>E8MBB9_PHOS4</name>
<dbReference type="AlphaFoldDB" id="E8MBB9"/>
<gene>
    <name evidence="1" type="ORF">VISI1226_03640</name>
</gene>
<protein>
    <recommendedName>
        <fullName evidence="3">Phosphate ABC transporter substrate-binding protein</fullName>
    </recommendedName>
</protein>
<evidence type="ECO:0000313" key="2">
    <source>
        <dbReference type="Proteomes" id="UP000006228"/>
    </source>
</evidence>
<comment type="caution">
    <text evidence="1">The sequence shown here is derived from an EMBL/GenBank/DDBJ whole genome shotgun (WGS) entry which is preliminary data.</text>
</comment>
<sequence>MTVNYYGRIFALALLLVSLLLTSANVLAEQLVLITFNQEIQALRTNQVKMLYRGRLSHIDGLPTRLMDLPKKSKHRDQFYRLLLNKSPSQMNAIWAKQSFSGKAIAPFEIAQESKQEIISWLKQNKNGVAYVPSHLVPEDAYVIYELQP</sequence>
<accession>E8MBB9</accession>
<organism evidence="1 2">
    <name type="scientific">Vibrio sinaloensis DSM 21326</name>
    <dbReference type="NCBI Taxonomy" id="945550"/>
    <lineage>
        <taxon>Bacteria</taxon>
        <taxon>Pseudomonadati</taxon>
        <taxon>Pseudomonadota</taxon>
        <taxon>Gammaproteobacteria</taxon>
        <taxon>Vibrionales</taxon>
        <taxon>Vibrionaceae</taxon>
        <taxon>Vibrio</taxon>
        <taxon>Vibrio oreintalis group</taxon>
    </lineage>
</organism>
<evidence type="ECO:0008006" key="3">
    <source>
        <dbReference type="Google" id="ProtNLM"/>
    </source>
</evidence>
<dbReference type="Proteomes" id="UP000006228">
    <property type="component" value="Unassembled WGS sequence"/>
</dbReference>
<dbReference type="GeneID" id="95570848"/>
<proteinExistence type="predicted"/>
<dbReference type="RefSeq" id="WP_008080029.1">
    <property type="nucleotide sequence ID" value="NZ_AEVT01000099.1"/>
</dbReference>
<dbReference type="eggNOG" id="COG0226">
    <property type="taxonomic scope" value="Bacteria"/>
</dbReference>
<dbReference type="SUPFAM" id="SSF53850">
    <property type="entry name" value="Periplasmic binding protein-like II"/>
    <property type="match status" value="1"/>
</dbReference>